<evidence type="ECO:0000313" key="2">
    <source>
        <dbReference type="Proteomes" id="UP000594638"/>
    </source>
</evidence>
<accession>A0A8S0VPE4</accession>
<proteinExistence type="predicted"/>
<dbReference type="EMBL" id="CACTIH010010133">
    <property type="protein sequence ID" value="CAA3033290.1"/>
    <property type="molecule type" value="Genomic_DNA"/>
</dbReference>
<keyword evidence="2" id="KW-1185">Reference proteome</keyword>
<dbReference type="AlphaFoldDB" id="A0A8S0VPE4"/>
<reference evidence="1 2" key="1">
    <citation type="submission" date="2019-12" db="EMBL/GenBank/DDBJ databases">
        <authorList>
            <person name="Alioto T."/>
            <person name="Alioto T."/>
            <person name="Gomez Garrido J."/>
        </authorList>
    </citation>
    <scope>NUCLEOTIDE SEQUENCE [LARGE SCALE GENOMIC DNA]</scope>
</reference>
<evidence type="ECO:0000313" key="1">
    <source>
        <dbReference type="EMBL" id="CAA3033290.1"/>
    </source>
</evidence>
<comment type="caution">
    <text evidence="1">The sequence shown here is derived from an EMBL/GenBank/DDBJ whole genome shotgun (WGS) entry which is preliminary data.</text>
</comment>
<name>A0A8S0VPE4_OLEEU</name>
<sequence length="195" mass="21659">MIGYCGFDGDLLSRDAFAILKARHYGPRVLTDWLKCSRSTGKLSLVALACCLQPAGAHRDVFFSSSQKISDTSDFMHKGQSRGDRAFGMRLKLPSATWDRLWKIVVAVCVCSIPAASLHVLNKRNGKGCPSCPLPSFVDCEAHSFPSFVSETPSTRSFQLPLLLFDITFHLEISRDLKLAVFINRRHPAPPQYSI</sequence>
<gene>
    <name evidence="1" type="ORF">OLEA9_A111371</name>
</gene>
<organism evidence="1 2">
    <name type="scientific">Olea europaea subsp. europaea</name>
    <dbReference type="NCBI Taxonomy" id="158383"/>
    <lineage>
        <taxon>Eukaryota</taxon>
        <taxon>Viridiplantae</taxon>
        <taxon>Streptophyta</taxon>
        <taxon>Embryophyta</taxon>
        <taxon>Tracheophyta</taxon>
        <taxon>Spermatophyta</taxon>
        <taxon>Magnoliopsida</taxon>
        <taxon>eudicotyledons</taxon>
        <taxon>Gunneridae</taxon>
        <taxon>Pentapetalae</taxon>
        <taxon>asterids</taxon>
        <taxon>lamiids</taxon>
        <taxon>Lamiales</taxon>
        <taxon>Oleaceae</taxon>
        <taxon>Oleeae</taxon>
        <taxon>Olea</taxon>
    </lineage>
</organism>
<dbReference type="Proteomes" id="UP000594638">
    <property type="component" value="Unassembled WGS sequence"/>
</dbReference>
<protein>
    <submittedName>
        <fullName evidence="1">Uncharacterized protein</fullName>
    </submittedName>
</protein>
<dbReference type="Gramene" id="OE9A111371T1">
    <property type="protein sequence ID" value="OE9A111371C1"/>
    <property type="gene ID" value="OE9A111371"/>
</dbReference>